<sequence length="80" mass="9555">MQKHIEISDPVLKNKIRRKEINFGGNHKLKIYGLLSCSSGKRMKKENRIFFISENEALKHNYRPCGNCMRIEYKQWKSNQ</sequence>
<reference evidence="3 4" key="1">
    <citation type="submission" date="2020-04" db="EMBL/GenBank/DDBJ databases">
        <title>Chryseobacterium sp. RP-3-3 sp. nov., isolated from Jeju soil.</title>
        <authorList>
            <person name="Dahal R.H."/>
        </authorList>
    </citation>
    <scope>NUCLEOTIDE SEQUENCE [LARGE SCALE GENOMIC DNA]</scope>
    <source>
        <strain evidence="3 4">RP-3-3</strain>
    </source>
</reference>
<protein>
    <submittedName>
        <fullName evidence="3">Metal-binding protein</fullName>
    </submittedName>
</protein>
<dbReference type="Gene3D" id="3.40.10.10">
    <property type="entry name" value="DNA Methylphosphotriester Repair Domain"/>
    <property type="match status" value="1"/>
</dbReference>
<dbReference type="GO" id="GO:0008168">
    <property type="term" value="F:methyltransferase activity"/>
    <property type="evidence" value="ECO:0007669"/>
    <property type="project" value="InterPro"/>
</dbReference>
<dbReference type="InterPro" id="IPR004026">
    <property type="entry name" value="Ada_DNA_repair_Zn-bd"/>
</dbReference>
<evidence type="ECO:0000313" key="3">
    <source>
        <dbReference type="EMBL" id="NML70092.1"/>
    </source>
</evidence>
<dbReference type="EMBL" id="JABBGI010000011">
    <property type="protein sequence ID" value="NML70092.1"/>
    <property type="molecule type" value="Genomic_DNA"/>
</dbReference>
<dbReference type="GO" id="GO:0003677">
    <property type="term" value="F:DNA binding"/>
    <property type="evidence" value="ECO:0007669"/>
    <property type="project" value="InterPro"/>
</dbReference>
<organism evidence="3 4">
    <name type="scientific">Chryseobacterium antibioticum</name>
    <dbReference type="NCBI Taxonomy" id="2728847"/>
    <lineage>
        <taxon>Bacteria</taxon>
        <taxon>Pseudomonadati</taxon>
        <taxon>Bacteroidota</taxon>
        <taxon>Flavobacteriia</taxon>
        <taxon>Flavobacteriales</taxon>
        <taxon>Weeksellaceae</taxon>
        <taxon>Chryseobacterium group</taxon>
        <taxon>Chryseobacterium</taxon>
    </lineage>
</organism>
<dbReference type="SUPFAM" id="SSF57884">
    <property type="entry name" value="Ada DNA repair protein, N-terminal domain (N-Ada 10)"/>
    <property type="match status" value="1"/>
</dbReference>
<gene>
    <name evidence="3" type="ORF">HHL23_09815</name>
</gene>
<dbReference type="GO" id="GO:0008270">
    <property type="term" value="F:zinc ion binding"/>
    <property type="evidence" value="ECO:0007669"/>
    <property type="project" value="InterPro"/>
</dbReference>
<dbReference type="RefSeq" id="WP_169234634.1">
    <property type="nucleotide sequence ID" value="NZ_JABBGI010000011.1"/>
</dbReference>
<evidence type="ECO:0000256" key="1">
    <source>
        <dbReference type="ARBA" id="ARBA00023159"/>
    </source>
</evidence>
<feature type="domain" description="Ada DNA repair metal-binding" evidence="2">
    <location>
        <begin position="23"/>
        <end position="68"/>
    </location>
</feature>
<evidence type="ECO:0000259" key="2">
    <source>
        <dbReference type="Pfam" id="PF02805"/>
    </source>
</evidence>
<dbReference type="GO" id="GO:0006281">
    <property type="term" value="P:DNA repair"/>
    <property type="evidence" value="ECO:0007669"/>
    <property type="project" value="InterPro"/>
</dbReference>
<name>A0A7Y0FRC9_9FLAO</name>
<comment type="caution">
    <text evidence="3">The sequence shown here is derived from an EMBL/GenBank/DDBJ whole genome shotgun (WGS) entry which is preliminary data.</text>
</comment>
<evidence type="ECO:0000313" key="4">
    <source>
        <dbReference type="Proteomes" id="UP000544054"/>
    </source>
</evidence>
<dbReference type="Proteomes" id="UP000544054">
    <property type="component" value="Unassembled WGS sequence"/>
</dbReference>
<proteinExistence type="predicted"/>
<keyword evidence="4" id="KW-1185">Reference proteome</keyword>
<accession>A0A7Y0FRC9</accession>
<dbReference type="GO" id="GO:0006355">
    <property type="term" value="P:regulation of DNA-templated transcription"/>
    <property type="evidence" value="ECO:0007669"/>
    <property type="project" value="InterPro"/>
</dbReference>
<keyword evidence="1" id="KW-0010">Activator</keyword>
<dbReference type="InterPro" id="IPR035451">
    <property type="entry name" value="Ada-like_dom_sf"/>
</dbReference>
<dbReference type="AlphaFoldDB" id="A0A7Y0FRC9"/>
<dbReference type="Pfam" id="PF02805">
    <property type="entry name" value="Ada_Zn_binding"/>
    <property type="match status" value="1"/>
</dbReference>